<dbReference type="EMBL" id="CAWUHB010000067">
    <property type="protein sequence ID" value="CAK7232677.1"/>
    <property type="molecule type" value="Genomic_DNA"/>
</dbReference>
<proteinExistence type="predicted"/>
<dbReference type="Gene3D" id="2.60.120.10">
    <property type="entry name" value="Jelly Rolls"/>
    <property type="match status" value="1"/>
</dbReference>
<keyword evidence="3" id="KW-1185">Reference proteome</keyword>
<dbReference type="InterPro" id="IPR047121">
    <property type="entry name" value="YjiB-like"/>
</dbReference>
<evidence type="ECO:0000313" key="2">
    <source>
        <dbReference type="EMBL" id="CAK7232677.1"/>
    </source>
</evidence>
<accession>A0ABP0CKS0</accession>
<dbReference type="InterPro" id="IPR011051">
    <property type="entry name" value="RmlC_Cupin_sf"/>
</dbReference>
<comment type="caution">
    <text evidence="2">The sequence shown here is derived from an EMBL/GenBank/DDBJ whole genome shotgun (WGS) entry which is preliminary data.</text>
</comment>
<sequence length="182" mass="20306">MVWEPETYYLKQNKHAPNNPYPVLVYRQCLPLPVSEDKATAFLESRAWERKGAWGHICQRHFHPNVHECYGIVKGESTMLVGCGHDDDSGTGQEIELSVGDVIVLPAGTGHCNLQSSKDYFYVGVYPKGSPQWRNELGKGEVQHSEMREYINDVPLPVQDPVNGPDGPLFKLWVQLAATSGG</sequence>
<dbReference type="InterPro" id="IPR006045">
    <property type="entry name" value="Cupin_1"/>
</dbReference>
<dbReference type="CDD" id="cd02219">
    <property type="entry name" value="cupin_YjlB-like"/>
    <property type="match status" value="1"/>
</dbReference>
<feature type="domain" description="Cupin type-1" evidence="1">
    <location>
        <begin position="58"/>
        <end position="113"/>
    </location>
</feature>
<dbReference type="PANTHER" id="PTHR36448:SF2">
    <property type="entry name" value="CUPIN TYPE-1 DOMAIN-CONTAINING PROTEIN"/>
    <property type="match status" value="1"/>
</dbReference>
<dbReference type="InterPro" id="IPR014710">
    <property type="entry name" value="RmlC-like_jellyroll"/>
</dbReference>
<name>A0ABP0CKS0_9PEZI</name>
<dbReference type="InterPro" id="IPR014500">
    <property type="entry name" value="UCP019307_cupin"/>
</dbReference>
<dbReference type="Proteomes" id="UP001642405">
    <property type="component" value="Unassembled WGS sequence"/>
</dbReference>
<dbReference type="SUPFAM" id="SSF51182">
    <property type="entry name" value="RmlC-like cupins"/>
    <property type="match status" value="1"/>
</dbReference>
<evidence type="ECO:0000313" key="3">
    <source>
        <dbReference type="Proteomes" id="UP001642405"/>
    </source>
</evidence>
<gene>
    <name evidence="2" type="ORF">SCUCBS95973_008339</name>
</gene>
<dbReference type="PANTHER" id="PTHR36448">
    <property type="entry name" value="BLR7373 PROTEIN"/>
    <property type="match status" value="1"/>
</dbReference>
<reference evidence="2 3" key="1">
    <citation type="submission" date="2024-01" db="EMBL/GenBank/DDBJ databases">
        <authorList>
            <person name="Allen C."/>
            <person name="Tagirdzhanova G."/>
        </authorList>
    </citation>
    <scope>NUCLEOTIDE SEQUENCE [LARGE SCALE GENOMIC DNA]</scope>
</reference>
<organism evidence="2 3">
    <name type="scientific">Sporothrix curviconia</name>
    <dbReference type="NCBI Taxonomy" id="1260050"/>
    <lineage>
        <taxon>Eukaryota</taxon>
        <taxon>Fungi</taxon>
        <taxon>Dikarya</taxon>
        <taxon>Ascomycota</taxon>
        <taxon>Pezizomycotina</taxon>
        <taxon>Sordariomycetes</taxon>
        <taxon>Sordariomycetidae</taxon>
        <taxon>Ophiostomatales</taxon>
        <taxon>Ophiostomataceae</taxon>
        <taxon>Sporothrix</taxon>
    </lineage>
</organism>
<protein>
    <recommendedName>
        <fullName evidence="1">Cupin type-1 domain-containing protein</fullName>
    </recommendedName>
</protein>
<dbReference type="PIRSF" id="PIRSF019307">
    <property type="entry name" value="UCP019307"/>
    <property type="match status" value="1"/>
</dbReference>
<dbReference type="Pfam" id="PF00190">
    <property type="entry name" value="Cupin_1"/>
    <property type="match status" value="1"/>
</dbReference>
<evidence type="ECO:0000259" key="1">
    <source>
        <dbReference type="Pfam" id="PF00190"/>
    </source>
</evidence>